<dbReference type="EMBL" id="KN847047">
    <property type="protein sequence ID" value="KIW22342.1"/>
    <property type="molecule type" value="Genomic_DNA"/>
</dbReference>
<reference evidence="3 4" key="1">
    <citation type="submission" date="2015-01" db="EMBL/GenBank/DDBJ databases">
        <title>The Genome Sequence of Cladophialophora immunda CBS83496.</title>
        <authorList>
            <consortium name="The Broad Institute Genomics Platform"/>
            <person name="Cuomo C."/>
            <person name="de Hoog S."/>
            <person name="Gorbushina A."/>
            <person name="Stielow B."/>
            <person name="Teixiera M."/>
            <person name="Abouelleil A."/>
            <person name="Chapman S.B."/>
            <person name="Priest M."/>
            <person name="Young S.K."/>
            <person name="Wortman J."/>
            <person name="Nusbaum C."/>
            <person name="Birren B."/>
        </authorList>
    </citation>
    <scope>NUCLEOTIDE SEQUENCE [LARGE SCALE GENOMIC DNA]</scope>
    <source>
        <strain evidence="3 4">CBS 83496</strain>
    </source>
</reference>
<keyword evidence="4" id="KW-1185">Reference proteome</keyword>
<dbReference type="InterPro" id="IPR002937">
    <property type="entry name" value="Amino_oxidase"/>
</dbReference>
<dbReference type="SUPFAM" id="SSF51905">
    <property type="entry name" value="FAD/NAD(P)-binding domain"/>
    <property type="match status" value="1"/>
</dbReference>
<evidence type="ECO:0000256" key="1">
    <source>
        <dbReference type="SAM" id="MobiDB-lite"/>
    </source>
</evidence>
<dbReference type="Gene3D" id="3.50.50.60">
    <property type="entry name" value="FAD/NAD(P)-binding domain"/>
    <property type="match status" value="1"/>
</dbReference>
<feature type="compositionally biased region" description="Polar residues" evidence="1">
    <location>
        <begin position="30"/>
        <end position="39"/>
    </location>
</feature>
<evidence type="ECO:0000313" key="4">
    <source>
        <dbReference type="Proteomes" id="UP000054466"/>
    </source>
</evidence>
<dbReference type="HOGENOM" id="CLU_004498_7_1_1"/>
<dbReference type="GO" id="GO:0050660">
    <property type="term" value="F:flavin adenine dinucleotide binding"/>
    <property type="evidence" value="ECO:0007669"/>
    <property type="project" value="TreeGrafter"/>
</dbReference>
<protein>
    <recommendedName>
        <fullName evidence="2">Amine oxidase domain-containing protein</fullName>
    </recommendedName>
</protein>
<dbReference type="GO" id="GO:0006338">
    <property type="term" value="P:chromatin remodeling"/>
    <property type="evidence" value="ECO:0007669"/>
    <property type="project" value="TreeGrafter"/>
</dbReference>
<dbReference type="InterPro" id="IPR050281">
    <property type="entry name" value="Flavin_monoamine_oxidase"/>
</dbReference>
<sequence length="571" mass="62625">MSRISRDLANSAHNGHANGPMPSSSPPSSTMQALRNASTLSSGRLPHVAVVGAGIAGLRCSDVLARSGVKVTLFEARDRIGGRVHQLESGGYLVDMGPNWIHGTSGNPIMHLAERTGTTILEPEEHQAIFDAEGKRRPDSEAVALSSKMWEMVVDAFKYSDEHSADIDPGVSLFEYFRSKLDTDKELPRRQRQDLLHEAQMWGPFVGDPVEKQSLKFFFLEECIEGENVFVAGTYRDILKEIGRSATDEDKVELRLGTEVVHFETRSDRDDKDGGNVRITASSGDQSTFDDVVITCPLGWLKRHHTRAFTPALPPRLASAISNINYGRLEKLYVTFPTAFWLSPGADGKPDLSSYPVHTHFHDPSYVPHASDEAWNQSIVSLAHLPPRCAHPTLLFYIYGPCGTHLVESIQDVDTHSTEYNAILASFASAFYSRLPNYNPANPACEPRSFLMTKWQADPFAGHGSYCNFQVGLERGDEDIEAMRDAGGLWKTGLWLAGEHTAPFIALGTTTGAWWSGEAVARRICTKWGINVPGDAPVLVEENGNAVVQGANKKELDKDKADAANLSGLAI</sequence>
<accession>A0A0D2AC07</accession>
<dbReference type="Gene3D" id="3.90.660.10">
    <property type="match status" value="1"/>
</dbReference>
<dbReference type="GeneID" id="27351433"/>
<dbReference type="STRING" id="569365.A0A0D2AC07"/>
<dbReference type="GO" id="GO:0003682">
    <property type="term" value="F:chromatin binding"/>
    <property type="evidence" value="ECO:0007669"/>
    <property type="project" value="TreeGrafter"/>
</dbReference>
<organism evidence="3 4">
    <name type="scientific">Cladophialophora immunda</name>
    <dbReference type="NCBI Taxonomy" id="569365"/>
    <lineage>
        <taxon>Eukaryota</taxon>
        <taxon>Fungi</taxon>
        <taxon>Dikarya</taxon>
        <taxon>Ascomycota</taxon>
        <taxon>Pezizomycotina</taxon>
        <taxon>Eurotiomycetes</taxon>
        <taxon>Chaetothyriomycetidae</taxon>
        <taxon>Chaetothyriales</taxon>
        <taxon>Herpotrichiellaceae</taxon>
        <taxon>Cladophialophora</taxon>
    </lineage>
</organism>
<dbReference type="InterPro" id="IPR036188">
    <property type="entry name" value="FAD/NAD-bd_sf"/>
</dbReference>
<dbReference type="OrthoDB" id="5046242at2759"/>
<dbReference type="PRINTS" id="PR00419">
    <property type="entry name" value="ADXRDTASE"/>
</dbReference>
<dbReference type="RefSeq" id="XP_016242558.1">
    <property type="nucleotide sequence ID" value="XM_016399746.1"/>
</dbReference>
<dbReference type="GO" id="GO:0016491">
    <property type="term" value="F:oxidoreductase activity"/>
    <property type="evidence" value="ECO:0007669"/>
    <property type="project" value="InterPro"/>
</dbReference>
<proteinExistence type="predicted"/>
<dbReference type="PANTHER" id="PTHR10742:SF414">
    <property type="entry name" value="CONTAINING AMINE OXIDASE, PUTATIVE (AFU_ORTHOLOGUE AFUA_3G12150)-RELATED"/>
    <property type="match status" value="1"/>
</dbReference>
<evidence type="ECO:0000313" key="3">
    <source>
        <dbReference type="EMBL" id="KIW22342.1"/>
    </source>
</evidence>
<dbReference type="SUPFAM" id="SSF54373">
    <property type="entry name" value="FAD-linked reductases, C-terminal domain"/>
    <property type="match status" value="1"/>
</dbReference>
<dbReference type="Pfam" id="PF01593">
    <property type="entry name" value="Amino_oxidase"/>
    <property type="match status" value="1"/>
</dbReference>
<feature type="region of interest" description="Disordered" evidence="1">
    <location>
        <begin position="1"/>
        <end position="39"/>
    </location>
</feature>
<gene>
    <name evidence="3" type="ORF">PV07_12239</name>
</gene>
<dbReference type="VEuPathDB" id="FungiDB:PV07_12239"/>
<name>A0A0D2AC07_9EURO</name>
<evidence type="ECO:0000259" key="2">
    <source>
        <dbReference type="Pfam" id="PF01593"/>
    </source>
</evidence>
<dbReference type="AlphaFoldDB" id="A0A0D2AC07"/>
<dbReference type="PANTHER" id="PTHR10742">
    <property type="entry name" value="FLAVIN MONOAMINE OXIDASE"/>
    <property type="match status" value="1"/>
</dbReference>
<feature type="domain" description="Amine oxidase" evidence="2">
    <location>
        <begin position="55"/>
        <end position="524"/>
    </location>
</feature>
<dbReference type="Proteomes" id="UP000054466">
    <property type="component" value="Unassembled WGS sequence"/>
</dbReference>